<keyword evidence="6" id="KW-1185">Reference proteome</keyword>
<dbReference type="PANTHER" id="PTHR43464">
    <property type="entry name" value="METHYLTRANSFERASE"/>
    <property type="match status" value="1"/>
</dbReference>
<dbReference type="RefSeq" id="XP_013900938.1">
    <property type="nucleotide sequence ID" value="XM_014045484.1"/>
</dbReference>
<dbReference type="KEGG" id="mng:MNEG_6040"/>
<protein>
    <recommendedName>
        <fullName evidence="4">Methyltransferase type 12 domain-containing protein</fullName>
    </recommendedName>
</protein>
<dbReference type="GO" id="GO:0010420">
    <property type="term" value="F:polyprenyldihydroxybenzoate methyltransferase activity"/>
    <property type="evidence" value="ECO:0007669"/>
    <property type="project" value="TreeGrafter"/>
</dbReference>
<evidence type="ECO:0000256" key="2">
    <source>
        <dbReference type="ARBA" id="ARBA00022679"/>
    </source>
</evidence>
<sequence>MGAAVRGIDLSEESVGAAAAHAAGDPLIASRVAYRRCSAEDELAAAAAEGRVAYDVVVASEVIEHVRSPGEFLKTLAALAGAGGSGDGASGGGGSGGGRGGGRVVISTLNRTPAAFALAVVGAEYVTGLVPRGTHDWSKFITPQELALMASDAGLEVEQVAGMGLDPLRRGGRFVLTDDLGVNYIALLRARGGQ</sequence>
<evidence type="ECO:0000256" key="3">
    <source>
        <dbReference type="ARBA" id="ARBA00022691"/>
    </source>
</evidence>
<dbReference type="Proteomes" id="UP000054498">
    <property type="component" value="Unassembled WGS sequence"/>
</dbReference>
<accession>A0A0D2L416</accession>
<reference evidence="5 6" key="1">
    <citation type="journal article" date="2013" name="BMC Genomics">
        <title>Reconstruction of the lipid metabolism for the microalga Monoraphidium neglectum from its genome sequence reveals characteristics suitable for biofuel production.</title>
        <authorList>
            <person name="Bogen C."/>
            <person name="Al-Dilaimi A."/>
            <person name="Albersmeier A."/>
            <person name="Wichmann J."/>
            <person name="Grundmann M."/>
            <person name="Rupp O."/>
            <person name="Lauersen K.J."/>
            <person name="Blifernez-Klassen O."/>
            <person name="Kalinowski J."/>
            <person name="Goesmann A."/>
            <person name="Mussgnug J.H."/>
            <person name="Kruse O."/>
        </authorList>
    </citation>
    <scope>NUCLEOTIDE SEQUENCE [LARGE SCALE GENOMIC DNA]</scope>
    <source>
        <strain evidence="5 6">SAG 48.87</strain>
    </source>
</reference>
<dbReference type="PANTHER" id="PTHR43464:SF19">
    <property type="entry name" value="UBIQUINONE BIOSYNTHESIS O-METHYLTRANSFERASE, MITOCHONDRIAL"/>
    <property type="match status" value="1"/>
</dbReference>
<keyword evidence="3" id="KW-0949">S-adenosyl-L-methionine</keyword>
<evidence type="ECO:0000313" key="5">
    <source>
        <dbReference type="EMBL" id="KIZ01919.1"/>
    </source>
</evidence>
<dbReference type="EMBL" id="KK101168">
    <property type="protein sequence ID" value="KIZ01919.1"/>
    <property type="molecule type" value="Genomic_DNA"/>
</dbReference>
<evidence type="ECO:0000256" key="1">
    <source>
        <dbReference type="ARBA" id="ARBA00022603"/>
    </source>
</evidence>
<feature type="domain" description="Methyltransferase type 12" evidence="4">
    <location>
        <begin position="4"/>
        <end position="84"/>
    </location>
</feature>
<dbReference type="Pfam" id="PF08242">
    <property type="entry name" value="Methyltransf_12"/>
    <property type="match status" value="1"/>
</dbReference>
<dbReference type="STRING" id="145388.A0A0D2L416"/>
<dbReference type="InterPro" id="IPR029063">
    <property type="entry name" value="SAM-dependent_MTases_sf"/>
</dbReference>
<name>A0A0D2L416_9CHLO</name>
<dbReference type="Gene3D" id="3.40.50.150">
    <property type="entry name" value="Vaccinia Virus protein VP39"/>
    <property type="match status" value="1"/>
</dbReference>
<keyword evidence="1" id="KW-0489">Methyltransferase</keyword>
<gene>
    <name evidence="5" type="ORF">MNEG_6040</name>
</gene>
<organism evidence="5 6">
    <name type="scientific">Monoraphidium neglectum</name>
    <dbReference type="NCBI Taxonomy" id="145388"/>
    <lineage>
        <taxon>Eukaryota</taxon>
        <taxon>Viridiplantae</taxon>
        <taxon>Chlorophyta</taxon>
        <taxon>core chlorophytes</taxon>
        <taxon>Chlorophyceae</taxon>
        <taxon>CS clade</taxon>
        <taxon>Sphaeropleales</taxon>
        <taxon>Selenastraceae</taxon>
        <taxon>Monoraphidium</taxon>
    </lineage>
</organism>
<dbReference type="InterPro" id="IPR013217">
    <property type="entry name" value="Methyltransf_12"/>
</dbReference>
<evidence type="ECO:0000259" key="4">
    <source>
        <dbReference type="Pfam" id="PF08242"/>
    </source>
</evidence>
<dbReference type="SUPFAM" id="SSF53335">
    <property type="entry name" value="S-adenosyl-L-methionine-dependent methyltransferases"/>
    <property type="match status" value="1"/>
</dbReference>
<evidence type="ECO:0000313" key="6">
    <source>
        <dbReference type="Proteomes" id="UP000054498"/>
    </source>
</evidence>
<dbReference type="AlphaFoldDB" id="A0A0D2L416"/>
<keyword evidence="2" id="KW-0808">Transferase</keyword>
<dbReference type="GeneID" id="25738916"/>
<dbReference type="OrthoDB" id="3265906at2759"/>
<dbReference type="GO" id="GO:0032259">
    <property type="term" value="P:methylation"/>
    <property type="evidence" value="ECO:0007669"/>
    <property type="project" value="UniProtKB-KW"/>
</dbReference>
<proteinExistence type="predicted"/>